<reference evidence="2" key="1">
    <citation type="journal article" date="2014" name="Int. J. Syst. Evol. Microbiol.">
        <title>Complete genome sequence of Corynebacterium casei LMG S-19264T (=DSM 44701T), isolated from a smear-ripened cheese.</title>
        <authorList>
            <consortium name="US DOE Joint Genome Institute (JGI-PGF)"/>
            <person name="Walter F."/>
            <person name="Albersmeier A."/>
            <person name="Kalinowski J."/>
            <person name="Ruckert C."/>
        </authorList>
    </citation>
    <scope>NUCLEOTIDE SEQUENCE</scope>
    <source>
        <strain evidence="2">CGMCC 1.15178</strain>
    </source>
</reference>
<evidence type="ECO:0000313" key="3">
    <source>
        <dbReference type="Proteomes" id="UP000612456"/>
    </source>
</evidence>
<dbReference type="EMBL" id="BMHP01000002">
    <property type="protein sequence ID" value="GGD74147.1"/>
    <property type="molecule type" value="Genomic_DNA"/>
</dbReference>
<sequence length="161" mass="17663">MSSDMEKWLLRRGVSTLSIAEIVMSLQRPYNSQLTIEECMESVNTVLSKREVQYVLYTGIALDELAERKLLPEPLQAIMEADESLYGVDETLALGITSVYGMIGLTSFGYLDKVKPGIIHKLNEKSSGIHVFLDDLVAGLAAAASARIAHQNSNANRYGPS</sequence>
<dbReference type="InterPro" id="IPR036681">
    <property type="entry name" value="PgpA-like_sf"/>
</dbReference>
<keyword evidence="3" id="KW-1185">Reference proteome</keyword>
<dbReference type="CDD" id="cd06971">
    <property type="entry name" value="PgpA"/>
    <property type="match status" value="1"/>
</dbReference>
<evidence type="ECO:0000313" key="2">
    <source>
        <dbReference type="EMBL" id="GGD74147.1"/>
    </source>
</evidence>
<organism evidence="2 3">
    <name type="scientific">Paenibacillus nasutitermitis</name>
    <dbReference type="NCBI Taxonomy" id="1652958"/>
    <lineage>
        <taxon>Bacteria</taxon>
        <taxon>Bacillati</taxon>
        <taxon>Bacillota</taxon>
        <taxon>Bacilli</taxon>
        <taxon>Bacillales</taxon>
        <taxon>Paenibacillaceae</taxon>
        <taxon>Paenibacillus</taxon>
    </lineage>
</organism>
<dbReference type="GO" id="GO:0008962">
    <property type="term" value="F:phosphatidylglycerophosphatase activity"/>
    <property type="evidence" value="ECO:0007669"/>
    <property type="project" value="InterPro"/>
</dbReference>
<protein>
    <recommendedName>
        <fullName evidence="1">YutG/PgpA domain-containing protein</fullName>
    </recommendedName>
</protein>
<reference evidence="2" key="2">
    <citation type="submission" date="2020-09" db="EMBL/GenBank/DDBJ databases">
        <authorList>
            <person name="Sun Q."/>
            <person name="Zhou Y."/>
        </authorList>
    </citation>
    <scope>NUCLEOTIDE SEQUENCE</scope>
    <source>
        <strain evidence="2">CGMCC 1.15178</strain>
    </source>
</reference>
<dbReference type="AlphaFoldDB" id="A0A917DV56"/>
<dbReference type="PIRSF" id="PIRSF019587">
    <property type="entry name" value="PGPase"/>
    <property type="match status" value="1"/>
</dbReference>
<comment type="caution">
    <text evidence="2">The sequence shown here is derived from an EMBL/GenBank/DDBJ whole genome shotgun (WGS) entry which is preliminary data.</text>
</comment>
<evidence type="ECO:0000259" key="1">
    <source>
        <dbReference type="Pfam" id="PF04608"/>
    </source>
</evidence>
<dbReference type="Pfam" id="PF04608">
    <property type="entry name" value="PgpA"/>
    <property type="match status" value="1"/>
</dbReference>
<accession>A0A917DV56</accession>
<name>A0A917DV56_9BACL</name>
<dbReference type="InterPro" id="IPR026038">
    <property type="entry name" value="Put_PGPase"/>
</dbReference>
<dbReference type="Gene3D" id="1.10.3760.10">
    <property type="entry name" value="PgpA-like"/>
    <property type="match status" value="1"/>
</dbReference>
<feature type="domain" description="YutG/PgpA" evidence="1">
    <location>
        <begin position="18"/>
        <end position="149"/>
    </location>
</feature>
<gene>
    <name evidence="2" type="primary">ypjQ</name>
    <name evidence="2" type="ORF">GCM10010911_35060</name>
</gene>
<dbReference type="InterPro" id="IPR007686">
    <property type="entry name" value="YutG/PgpA"/>
</dbReference>
<dbReference type="SUPFAM" id="SSF101307">
    <property type="entry name" value="YutG-like"/>
    <property type="match status" value="1"/>
</dbReference>
<proteinExistence type="predicted"/>
<dbReference type="GO" id="GO:0006629">
    <property type="term" value="P:lipid metabolic process"/>
    <property type="evidence" value="ECO:0007669"/>
    <property type="project" value="InterPro"/>
</dbReference>
<dbReference type="RefSeq" id="WP_188993186.1">
    <property type="nucleotide sequence ID" value="NZ_BMHP01000002.1"/>
</dbReference>
<dbReference type="Proteomes" id="UP000612456">
    <property type="component" value="Unassembled WGS sequence"/>
</dbReference>